<dbReference type="PROSITE" id="PS50850">
    <property type="entry name" value="MFS"/>
    <property type="match status" value="1"/>
</dbReference>
<evidence type="ECO:0000256" key="2">
    <source>
        <dbReference type="ARBA" id="ARBA00022475"/>
    </source>
</evidence>
<dbReference type="InterPro" id="IPR011701">
    <property type="entry name" value="MFS"/>
</dbReference>
<dbReference type="SUPFAM" id="SSF103473">
    <property type="entry name" value="MFS general substrate transporter"/>
    <property type="match status" value="1"/>
</dbReference>
<name>A0A120KL06_ACTRD</name>
<evidence type="ECO:0000256" key="6">
    <source>
        <dbReference type="SAM" id="Phobius"/>
    </source>
</evidence>
<evidence type="ECO:0000259" key="7">
    <source>
        <dbReference type="PROSITE" id="PS50850"/>
    </source>
</evidence>
<keyword evidence="3 6" id="KW-0812">Transmembrane</keyword>
<reference evidence="9" key="1">
    <citation type="submission" date="2016-02" db="EMBL/GenBank/DDBJ databases">
        <authorList>
            <person name="Holder M.E."/>
            <person name="Ajami N.J."/>
            <person name="Petrosino J.F."/>
        </authorList>
    </citation>
    <scope>NUCLEOTIDE SEQUENCE [LARGE SCALE GENOMIC DNA]</scope>
    <source>
        <strain evidence="9">CCUG 36733</strain>
    </source>
</reference>
<evidence type="ECO:0000256" key="1">
    <source>
        <dbReference type="ARBA" id="ARBA00004651"/>
    </source>
</evidence>
<feature type="transmembrane region" description="Helical" evidence="6">
    <location>
        <begin position="72"/>
        <end position="96"/>
    </location>
</feature>
<dbReference type="InterPro" id="IPR020846">
    <property type="entry name" value="MFS_dom"/>
</dbReference>
<evidence type="ECO:0000256" key="5">
    <source>
        <dbReference type="ARBA" id="ARBA00023136"/>
    </source>
</evidence>
<dbReference type="Gene3D" id="1.20.1250.20">
    <property type="entry name" value="MFS general substrate transporter like domains"/>
    <property type="match status" value="1"/>
</dbReference>
<accession>A0A120KL06</accession>
<evidence type="ECO:0000256" key="4">
    <source>
        <dbReference type="ARBA" id="ARBA00022989"/>
    </source>
</evidence>
<keyword evidence="5 6" id="KW-0472">Membrane</keyword>
<feature type="domain" description="Major facilitator superfamily (MFS) profile" evidence="7">
    <location>
        <begin position="1"/>
        <end position="164"/>
    </location>
</feature>
<gene>
    <name evidence="8" type="ORF">AXF14_03525</name>
</gene>
<keyword evidence="4 6" id="KW-1133">Transmembrane helix</keyword>
<organism evidence="8 9">
    <name type="scientific">Actinomyces radicidentis</name>
    <dbReference type="NCBI Taxonomy" id="111015"/>
    <lineage>
        <taxon>Bacteria</taxon>
        <taxon>Bacillati</taxon>
        <taxon>Actinomycetota</taxon>
        <taxon>Actinomycetes</taxon>
        <taxon>Actinomycetales</taxon>
        <taxon>Actinomycetaceae</taxon>
        <taxon>Actinomyces</taxon>
    </lineage>
</organism>
<feature type="transmembrane region" description="Helical" evidence="6">
    <location>
        <begin position="47"/>
        <end position="66"/>
    </location>
</feature>
<feature type="transmembrane region" description="Helical" evidence="6">
    <location>
        <begin position="116"/>
        <end position="135"/>
    </location>
</feature>
<dbReference type="PANTHER" id="PTHR23513">
    <property type="entry name" value="INTEGRAL MEMBRANE EFFLUX PROTEIN-RELATED"/>
    <property type="match status" value="1"/>
</dbReference>
<dbReference type="Proteomes" id="UP000065220">
    <property type="component" value="Chromosome"/>
</dbReference>
<evidence type="ECO:0000313" key="8">
    <source>
        <dbReference type="EMBL" id="AMD86839.1"/>
    </source>
</evidence>
<evidence type="ECO:0000313" key="9">
    <source>
        <dbReference type="Proteomes" id="UP000065220"/>
    </source>
</evidence>
<comment type="subcellular location">
    <subcellularLocation>
        <location evidence="1">Cell membrane</location>
        <topology evidence="1">Multi-pass membrane protein</topology>
    </subcellularLocation>
</comment>
<feature type="transmembrane region" description="Helical" evidence="6">
    <location>
        <begin position="20"/>
        <end position="40"/>
    </location>
</feature>
<feature type="transmembrane region" description="Helical" evidence="6">
    <location>
        <begin position="141"/>
        <end position="158"/>
    </location>
</feature>
<sequence>MVLVLSMWTKRLTGSSSQAGLTMALPMAPTLVAPASGLLVDRFPRHTAIVIGNTVSAIALLPLVRVRTPGDVWIIWGVAVLYGTSGAILPSASSALQRSIVPDDLLADAQGVQQSVATVLQLIAPIAGAALYTAWGGAGPNILAAASFIAGAMVFTRFREPPAQARRGEDTNL</sequence>
<evidence type="ECO:0000256" key="3">
    <source>
        <dbReference type="ARBA" id="ARBA00022692"/>
    </source>
</evidence>
<dbReference type="AlphaFoldDB" id="A0A120KL06"/>
<dbReference type="GO" id="GO:0005886">
    <property type="term" value="C:plasma membrane"/>
    <property type="evidence" value="ECO:0007669"/>
    <property type="project" value="UniProtKB-SubCell"/>
</dbReference>
<dbReference type="PANTHER" id="PTHR23513:SF6">
    <property type="entry name" value="MAJOR FACILITATOR SUPERFAMILY ASSOCIATED DOMAIN-CONTAINING PROTEIN"/>
    <property type="match status" value="1"/>
</dbReference>
<keyword evidence="2" id="KW-1003">Cell membrane</keyword>
<dbReference type="GO" id="GO:0022857">
    <property type="term" value="F:transmembrane transporter activity"/>
    <property type="evidence" value="ECO:0007669"/>
    <property type="project" value="InterPro"/>
</dbReference>
<protein>
    <recommendedName>
        <fullName evidence="7">Major facilitator superfamily (MFS) profile domain-containing protein</fullName>
    </recommendedName>
</protein>
<dbReference type="Pfam" id="PF07690">
    <property type="entry name" value="MFS_1"/>
    <property type="match status" value="1"/>
</dbReference>
<dbReference type="EMBL" id="CP014228">
    <property type="protein sequence ID" value="AMD86839.1"/>
    <property type="molecule type" value="Genomic_DNA"/>
</dbReference>
<keyword evidence="9" id="KW-1185">Reference proteome</keyword>
<dbReference type="InterPro" id="IPR036259">
    <property type="entry name" value="MFS_trans_sf"/>
</dbReference>
<dbReference type="STRING" id="111015.AXF14_03525"/>
<proteinExistence type="predicted"/>
<dbReference type="KEGG" id="ard:AXF14_03525"/>